<accession>A0A0A0BX96</accession>
<dbReference type="PROSITE" id="PS50994">
    <property type="entry name" value="INTEGRASE"/>
    <property type="match status" value="1"/>
</dbReference>
<dbReference type="EMBL" id="AXCZ01000093">
    <property type="protein sequence ID" value="KGM12595.1"/>
    <property type="molecule type" value="Genomic_DNA"/>
</dbReference>
<sequence length="457" mass="49778">MLTREEDIDAHALHKQGWTITAIARHLGRDRKTIRAYLTGQRVAGVRARQGPDPFAPFSEYVRARLAEDPHLWVTTLADELEELGWSGGYSTLTRQIRDRGLRPVCEACRGLKDRPVAIIDHPPGAETQWDWVELPDPPAHWGWGKTAHLLVGASSHSSRWRGVLAESVEQAHLIVALHQVAERLGGLTRAWRFDRMATVATPGTGKVTATFAAVAKHYAVTVEVCPPRRGNRKGVVEKANHTAAQRIWRSMPETIDGCPITVEQAQARIDTWRAVKGDTRRRVVLDPDGTHRATTVGELAEAEPLRPLPAPFPVTTQVVRTVTAQGLVAYAGNFYSAPPELARARVTVSVTHGTDELHIAAAATPAVVLARHRLIAPGTGATIRTEHHVVALNTAAMTATDTGPRHRHKRRVPPGPAATTAADALCTPTTRPGSAADVVIDLDTYARAAHRRNTLT</sequence>
<dbReference type="PANTHER" id="PTHR35004">
    <property type="entry name" value="TRANSPOSASE RV3428C-RELATED"/>
    <property type="match status" value="1"/>
</dbReference>
<dbReference type="AlphaFoldDB" id="A0A0A0BX96"/>
<dbReference type="InterPro" id="IPR001584">
    <property type="entry name" value="Integrase_cat-core"/>
</dbReference>
<dbReference type="InterPro" id="IPR010332">
    <property type="entry name" value="ATPase_terminase-su_N"/>
</dbReference>
<feature type="compositionally biased region" description="Low complexity" evidence="1">
    <location>
        <begin position="418"/>
        <end position="431"/>
    </location>
</feature>
<feature type="region of interest" description="Disordered" evidence="1">
    <location>
        <begin position="400"/>
        <end position="431"/>
    </location>
</feature>
<protein>
    <submittedName>
        <fullName evidence="3">Transcriptional regulator</fullName>
    </submittedName>
</protein>
<organism evidence="3 4">
    <name type="scientific">Cellulomonas bogoriensis 69B4 = DSM 16987</name>
    <dbReference type="NCBI Taxonomy" id="1386082"/>
    <lineage>
        <taxon>Bacteria</taxon>
        <taxon>Bacillati</taxon>
        <taxon>Actinomycetota</taxon>
        <taxon>Actinomycetes</taxon>
        <taxon>Micrococcales</taxon>
        <taxon>Cellulomonadaceae</taxon>
        <taxon>Cellulomonas</taxon>
    </lineage>
</organism>
<dbReference type="Gene3D" id="1.10.10.60">
    <property type="entry name" value="Homeodomain-like"/>
    <property type="match status" value="1"/>
</dbReference>
<evidence type="ECO:0000256" key="1">
    <source>
        <dbReference type="SAM" id="MobiDB-lite"/>
    </source>
</evidence>
<evidence type="ECO:0000259" key="2">
    <source>
        <dbReference type="PROSITE" id="PS50994"/>
    </source>
</evidence>
<evidence type="ECO:0000313" key="3">
    <source>
        <dbReference type="EMBL" id="KGM12595.1"/>
    </source>
</evidence>
<reference evidence="3 4" key="1">
    <citation type="submission" date="2013-08" db="EMBL/GenBank/DDBJ databases">
        <title>Genome sequencing of Cellulomonas bogoriensis 69B4.</title>
        <authorList>
            <person name="Chen F."/>
            <person name="Li Y."/>
            <person name="Wang G."/>
        </authorList>
    </citation>
    <scope>NUCLEOTIDE SEQUENCE [LARGE SCALE GENOMIC DNA]</scope>
    <source>
        <strain evidence="3 4">69B4</strain>
    </source>
</reference>
<feature type="domain" description="Integrase catalytic" evidence="2">
    <location>
        <begin position="120"/>
        <end position="248"/>
    </location>
</feature>
<name>A0A0A0BX96_9CELL</name>
<proteinExistence type="predicted"/>
<gene>
    <name evidence="3" type="ORF">N869_01615</name>
</gene>
<dbReference type="InterPro" id="IPR054353">
    <property type="entry name" value="IstA-like_C"/>
</dbReference>
<comment type="caution">
    <text evidence="3">The sequence shown here is derived from an EMBL/GenBank/DDBJ whole genome shotgun (WGS) entry which is preliminary data.</text>
</comment>
<evidence type="ECO:0000313" key="4">
    <source>
        <dbReference type="Proteomes" id="UP000054314"/>
    </source>
</evidence>
<dbReference type="GO" id="GO:0015074">
    <property type="term" value="P:DNA integration"/>
    <property type="evidence" value="ECO:0007669"/>
    <property type="project" value="InterPro"/>
</dbReference>
<dbReference type="Pfam" id="PF06056">
    <property type="entry name" value="Terminase_5"/>
    <property type="match status" value="1"/>
</dbReference>
<dbReference type="RefSeq" id="WP_035060675.1">
    <property type="nucleotide sequence ID" value="NZ_AXCZ01000093.1"/>
</dbReference>
<dbReference type="Pfam" id="PF22483">
    <property type="entry name" value="Mu-transpos_C_2"/>
    <property type="match status" value="1"/>
</dbReference>
<dbReference type="OrthoDB" id="2065409at2"/>
<dbReference type="PANTHER" id="PTHR35004:SF7">
    <property type="entry name" value="INTEGRASE PROTEIN"/>
    <property type="match status" value="1"/>
</dbReference>
<dbReference type="Proteomes" id="UP000054314">
    <property type="component" value="Unassembled WGS sequence"/>
</dbReference>
<keyword evidence="4" id="KW-1185">Reference proteome</keyword>